<keyword evidence="6 10" id="KW-0407">Ion channel</keyword>
<keyword evidence="10" id="KW-0406">Ion transport</keyword>
<dbReference type="AlphaFoldDB" id="A0A0R1XVV8"/>
<evidence type="ECO:0000256" key="9">
    <source>
        <dbReference type="ARBA" id="ARBA00049940"/>
    </source>
</evidence>
<dbReference type="GO" id="GO:0062054">
    <property type="term" value="F:fluoride channel activity"/>
    <property type="evidence" value="ECO:0007669"/>
    <property type="project" value="UniProtKB-UniRule"/>
</dbReference>
<dbReference type="RefSeq" id="WP_057002560.1">
    <property type="nucleotide sequence ID" value="NZ_AZGA01000026.1"/>
</dbReference>
<evidence type="ECO:0000313" key="12">
    <source>
        <dbReference type="Proteomes" id="UP000051236"/>
    </source>
</evidence>
<proteinExistence type="inferred from homology"/>
<dbReference type="InterPro" id="IPR003691">
    <property type="entry name" value="FluC"/>
</dbReference>
<keyword evidence="10" id="KW-0915">Sodium</keyword>
<accession>A0A0R1XVV8</accession>
<feature type="binding site" evidence="10">
    <location>
        <position position="75"/>
    </location>
    <ligand>
        <name>Na(+)</name>
        <dbReference type="ChEBI" id="CHEBI:29101"/>
        <note>structural</note>
    </ligand>
</feature>
<keyword evidence="10" id="KW-0479">Metal-binding</keyword>
<evidence type="ECO:0000256" key="7">
    <source>
        <dbReference type="ARBA" id="ARBA00035120"/>
    </source>
</evidence>
<evidence type="ECO:0000256" key="5">
    <source>
        <dbReference type="ARBA" id="ARBA00023136"/>
    </source>
</evidence>
<comment type="catalytic activity">
    <reaction evidence="8">
        <text>fluoride(in) = fluoride(out)</text>
        <dbReference type="Rhea" id="RHEA:76159"/>
        <dbReference type="ChEBI" id="CHEBI:17051"/>
    </reaction>
    <physiologicalReaction direction="left-to-right" evidence="8">
        <dbReference type="Rhea" id="RHEA:76160"/>
    </physiologicalReaction>
</comment>
<dbReference type="Proteomes" id="UP000051236">
    <property type="component" value="Unassembled WGS sequence"/>
</dbReference>
<keyword evidence="12" id="KW-1185">Reference proteome</keyword>
<organism evidence="11 12">
    <name type="scientific">Agrilactobacillus composti DSM 18527 = JCM 14202</name>
    <dbReference type="NCBI Taxonomy" id="1423734"/>
    <lineage>
        <taxon>Bacteria</taxon>
        <taxon>Bacillati</taxon>
        <taxon>Bacillota</taxon>
        <taxon>Bacilli</taxon>
        <taxon>Lactobacillales</taxon>
        <taxon>Lactobacillaceae</taxon>
        <taxon>Agrilactobacillus</taxon>
    </lineage>
</organism>
<evidence type="ECO:0000256" key="3">
    <source>
        <dbReference type="ARBA" id="ARBA00022692"/>
    </source>
</evidence>
<dbReference type="Pfam" id="PF02537">
    <property type="entry name" value="CRCB"/>
    <property type="match status" value="1"/>
</dbReference>
<keyword evidence="10" id="KW-0813">Transport</keyword>
<dbReference type="STRING" id="1423734.FC83_GL002175"/>
<dbReference type="GO" id="GO:0005886">
    <property type="term" value="C:plasma membrane"/>
    <property type="evidence" value="ECO:0007669"/>
    <property type="project" value="UniProtKB-SubCell"/>
</dbReference>
<comment type="caution">
    <text evidence="11">The sequence shown here is derived from an EMBL/GenBank/DDBJ whole genome shotgun (WGS) entry which is preliminary data.</text>
</comment>
<comment type="activity regulation">
    <text evidence="10">Na(+) is not transported, but it plays an essential structural role and its presence is essential for fluoride channel function.</text>
</comment>
<evidence type="ECO:0000256" key="1">
    <source>
        <dbReference type="ARBA" id="ARBA00004651"/>
    </source>
</evidence>
<feature type="transmembrane region" description="Helical" evidence="10">
    <location>
        <begin position="29"/>
        <end position="49"/>
    </location>
</feature>
<dbReference type="GO" id="GO:0046872">
    <property type="term" value="F:metal ion binding"/>
    <property type="evidence" value="ECO:0007669"/>
    <property type="project" value="UniProtKB-KW"/>
</dbReference>
<feature type="transmembrane region" description="Helical" evidence="10">
    <location>
        <begin position="61"/>
        <end position="80"/>
    </location>
</feature>
<dbReference type="EMBL" id="AZGA01000026">
    <property type="protein sequence ID" value="KRM34400.1"/>
    <property type="molecule type" value="Genomic_DNA"/>
</dbReference>
<dbReference type="PANTHER" id="PTHR28259:SF1">
    <property type="entry name" value="FLUORIDE EXPORT PROTEIN 1-RELATED"/>
    <property type="match status" value="1"/>
</dbReference>
<evidence type="ECO:0000256" key="4">
    <source>
        <dbReference type="ARBA" id="ARBA00022989"/>
    </source>
</evidence>
<name>A0A0R1XVV8_9LACO</name>
<sequence>MTTLLIGFMALFGGAARLGLSNLIPAVHGFPWATFVINLAGAFVLPLWTQWLGEQLNLSERWILAGGTGFCGAFTTFSTFSVETMRLVVAGRYGLALTNAGLSAVCGFALALASVTLAQHLLKQQKEQRLVTDEEDRNEMKS</sequence>
<keyword evidence="4 10" id="KW-1133">Transmembrane helix</keyword>
<dbReference type="GO" id="GO:0140114">
    <property type="term" value="P:cellular detoxification of fluoride"/>
    <property type="evidence" value="ECO:0007669"/>
    <property type="project" value="UniProtKB-UniRule"/>
</dbReference>
<protein>
    <recommendedName>
        <fullName evidence="10">Fluoride-specific ion channel FluC</fullName>
    </recommendedName>
</protein>
<dbReference type="PANTHER" id="PTHR28259">
    <property type="entry name" value="FLUORIDE EXPORT PROTEIN 1-RELATED"/>
    <property type="match status" value="1"/>
</dbReference>
<keyword evidence="2 10" id="KW-1003">Cell membrane</keyword>
<comment type="subcellular location">
    <subcellularLocation>
        <location evidence="1 10">Cell membrane</location>
        <topology evidence="1 10">Multi-pass membrane protein</topology>
    </subcellularLocation>
</comment>
<keyword evidence="3 10" id="KW-0812">Transmembrane</keyword>
<comment type="function">
    <text evidence="9 10">Fluoride-specific ion channel. Important for reducing fluoride concentration in the cell, thus reducing its toxicity.</text>
</comment>
<gene>
    <name evidence="10" type="primary">fluC</name>
    <name evidence="10" type="synonym">crcB</name>
    <name evidence="11" type="ORF">FC83_GL002175</name>
</gene>
<evidence type="ECO:0000256" key="8">
    <source>
        <dbReference type="ARBA" id="ARBA00035585"/>
    </source>
</evidence>
<comment type="similarity">
    <text evidence="7 10">Belongs to the fluoride channel Fluc/FEX (TC 1.A.43) family.</text>
</comment>
<reference evidence="11 12" key="1">
    <citation type="journal article" date="2015" name="Genome Announc.">
        <title>Expanding the biotechnology potential of lactobacilli through comparative genomics of 213 strains and associated genera.</title>
        <authorList>
            <person name="Sun Z."/>
            <person name="Harris H.M."/>
            <person name="McCann A."/>
            <person name="Guo C."/>
            <person name="Argimon S."/>
            <person name="Zhang W."/>
            <person name="Yang X."/>
            <person name="Jeffery I.B."/>
            <person name="Cooney J.C."/>
            <person name="Kagawa T.F."/>
            <person name="Liu W."/>
            <person name="Song Y."/>
            <person name="Salvetti E."/>
            <person name="Wrobel A."/>
            <person name="Rasinkangas P."/>
            <person name="Parkhill J."/>
            <person name="Rea M.C."/>
            <person name="O'Sullivan O."/>
            <person name="Ritari J."/>
            <person name="Douillard F.P."/>
            <person name="Paul Ross R."/>
            <person name="Yang R."/>
            <person name="Briner A.E."/>
            <person name="Felis G.E."/>
            <person name="de Vos W.M."/>
            <person name="Barrangou R."/>
            <person name="Klaenhammer T.R."/>
            <person name="Caufield P.W."/>
            <person name="Cui Y."/>
            <person name="Zhang H."/>
            <person name="O'Toole P.W."/>
        </authorList>
    </citation>
    <scope>NUCLEOTIDE SEQUENCE [LARGE SCALE GENOMIC DNA]</scope>
    <source>
        <strain evidence="11 12">DSM 18527</strain>
    </source>
</reference>
<evidence type="ECO:0000256" key="2">
    <source>
        <dbReference type="ARBA" id="ARBA00022475"/>
    </source>
</evidence>
<dbReference type="HAMAP" id="MF_00454">
    <property type="entry name" value="FluC"/>
    <property type="match status" value="1"/>
</dbReference>
<dbReference type="PATRIC" id="fig|1423734.3.peg.2196"/>
<evidence type="ECO:0000313" key="11">
    <source>
        <dbReference type="EMBL" id="KRM34400.1"/>
    </source>
</evidence>
<evidence type="ECO:0000256" key="6">
    <source>
        <dbReference type="ARBA" id="ARBA00023303"/>
    </source>
</evidence>
<feature type="transmembrane region" description="Helical" evidence="10">
    <location>
        <begin position="100"/>
        <end position="122"/>
    </location>
</feature>
<evidence type="ECO:0000256" key="10">
    <source>
        <dbReference type="HAMAP-Rule" id="MF_00454"/>
    </source>
</evidence>
<feature type="binding site" evidence="10">
    <location>
        <position position="72"/>
    </location>
    <ligand>
        <name>Na(+)</name>
        <dbReference type="ChEBI" id="CHEBI:29101"/>
        <note>structural</note>
    </ligand>
</feature>
<keyword evidence="5 10" id="KW-0472">Membrane</keyword>